<evidence type="ECO:0000256" key="2">
    <source>
        <dbReference type="ARBA" id="ARBA00022490"/>
    </source>
</evidence>
<evidence type="ECO:0000313" key="7">
    <source>
        <dbReference type="Proteomes" id="UP001634394"/>
    </source>
</evidence>
<dbReference type="AlphaFoldDB" id="A0ABD3V6R6"/>
<evidence type="ECO:0000256" key="4">
    <source>
        <dbReference type="ARBA" id="ARBA00023212"/>
    </source>
</evidence>
<dbReference type="InterPro" id="IPR010796">
    <property type="entry name" value="C2_B9-type_dom"/>
</dbReference>
<name>A0ABD3V6R6_SINWO</name>
<dbReference type="GO" id="GO:0030030">
    <property type="term" value="P:cell projection organization"/>
    <property type="evidence" value="ECO:0007669"/>
    <property type="project" value="UniProtKB-KW"/>
</dbReference>
<keyword evidence="3" id="KW-0970">Cilium biogenesis/degradation</keyword>
<protein>
    <recommendedName>
        <fullName evidence="8">Meckel syndrome type 1 protein</fullName>
    </recommendedName>
</protein>
<comment type="caution">
    <text evidence="6">The sequence shown here is derived from an EMBL/GenBank/DDBJ whole genome shotgun (WGS) entry which is preliminary data.</text>
</comment>
<evidence type="ECO:0000256" key="3">
    <source>
        <dbReference type="ARBA" id="ARBA00022794"/>
    </source>
</evidence>
<sequence>MASLHEPDTGTAFYRSTDPIKNLKIRVRLERVTSAGIVPQVTSAEQDAGGEGAMEMKDLSKQGVKDVEEIVVSWQEKIFSEREFELYSNIDNCFNDFEKTYNKRITAIKASGDQIKTKIFTYVDHDTFTQQDETTDFKTTSPNEKPSILAEKMAHLRRRKIGGAKQKRAKDGGFVPKQNLVVNKPSDDVKLQNHLLSAPVQIMHIMGDLSPRERLGTEQDEAVLCTLKVDVNGVLSIHPDFNRGRSPYVVESSNMGREVFEYTIEHASRQMSRQEQDKELKMYREVYTRHKDFLQACVGTEFEMPPPGVLKLLVYGEIESAKNFEFDDIYLHFFVDLPRYWSAERHQQLSWVTQTCISKVEDRDDVMHFSFPFDFELFYRKENEEDEMPRFPTILIEVLSLDSWKRFRTEGYTSLTVPSQPGRFRENLNCWRPLGTSIVSQLRRFFIGGSPELEDPTYIVVPSTFQGTHLSKYGFKTETTGTLTVSLNVIMQSRGFKEKKEKGKSLGVLLDTLGISSVQANISNVLEAFKKARLRMLQARENATKELMKETITKKEVRSPNSDMQ</sequence>
<proteinExistence type="predicted"/>
<keyword evidence="7" id="KW-1185">Reference proteome</keyword>
<organism evidence="6 7">
    <name type="scientific">Sinanodonta woodiana</name>
    <name type="common">Chinese pond mussel</name>
    <name type="synonym">Anodonta woodiana</name>
    <dbReference type="NCBI Taxonomy" id="1069815"/>
    <lineage>
        <taxon>Eukaryota</taxon>
        <taxon>Metazoa</taxon>
        <taxon>Spiralia</taxon>
        <taxon>Lophotrochozoa</taxon>
        <taxon>Mollusca</taxon>
        <taxon>Bivalvia</taxon>
        <taxon>Autobranchia</taxon>
        <taxon>Heteroconchia</taxon>
        <taxon>Palaeoheterodonta</taxon>
        <taxon>Unionida</taxon>
        <taxon>Unionoidea</taxon>
        <taxon>Unionidae</taxon>
        <taxon>Unioninae</taxon>
        <taxon>Sinanodonta</taxon>
    </lineage>
</organism>
<accession>A0ABD3V6R6</accession>
<keyword evidence="4" id="KW-0206">Cytoskeleton</keyword>
<dbReference type="Pfam" id="PF07162">
    <property type="entry name" value="B9-C2"/>
    <property type="match status" value="1"/>
</dbReference>
<gene>
    <name evidence="6" type="ORF">ACJMK2_011582</name>
</gene>
<keyword evidence="2" id="KW-0963">Cytoplasm</keyword>
<dbReference type="PANTHER" id="PTHR12968">
    <property type="entry name" value="B9 DOMAIN-CONTAINING"/>
    <property type="match status" value="1"/>
</dbReference>
<reference evidence="6 7" key="1">
    <citation type="submission" date="2024-11" db="EMBL/GenBank/DDBJ databases">
        <title>Chromosome-level genome assembly of the freshwater bivalve Anodonta woodiana.</title>
        <authorList>
            <person name="Chen X."/>
        </authorList>
    </citation>
    <scope>NUCLEOTIDE SEQUENCE [LARGE SCALE GENOMIC DNA]</scope>
    <source>
        <strain evidence="6">MN2024</strain>
        <tissue evidence="6">Gills</tissue>
    </source>
</reference>
<evidence type="ECO:0000256" key="1">
    <source>
        <dbReference type="ARBA" id="ARBA00004120"/>
    </source>
</evidence>
<dbReference type="PROSITE" id="PS51381">
    <property type="entry name" value="C2_B9"/>
    <property type="match status" value="1"/>
</dbReference>
<dbReference type="EMBL" id="JBJQND010000013">
    <property type="protein sequence ID" value="KAL3856871.1"/>
    <property type="molecule type" value="Genomic_DNA"/>
</dbReference>
<evidence type="ECO:0000256" key="5">
    <source>
        <dbReference type="ARBA" id="ARBA00023273"/>
    </source>
</evidence>
<dbReference type="PANTHER" id="PTHR12968:SF4">
    <property type="entry name" value="TECTONIC-LIKE COMPLEX MEMBER MKS1"/>
    <property type="match status" value="1"/>
</dbReference>
<comment type="subcellular location">
    <subcellularLocation>
        <location evidence="1">Cytoplasm</location>
        <location evidence="1">Cytoskeleton</location>
        <location evidence="1">Cilium basal body</location>
    </subcellularLocation>
</comment>
<evidence type="ECO:0008006" key="8">
    <source>
        <dbReference type="Google" id="ProtNLM"/>
    </source>
</evidence>
<keyword evidence="5" id="KW-0966">Cell projection</keyword>
<evidence type="ECO:0000313" key="6">
    <source>
        <dbReference type="EMBL" id="KAL3856871.1"/>
    </source>
</evidence>
<dbReference type="GO" id="GO:0005929">
    <property type="term" value="C:cilium"/>
    <property type="evidence" value="ECO:0007669"/>
    <property type="project" value="UniProtKB-ARBA"/>
</dbReference>
<dbReference type="Proteomes" id="UP001634394">
    <property type="component" value="Unassembled WGS sequence"/>
</dbReference>